<dbReference type="RefSeq" id="WP_268756559.1">
    <property type="nucleotide sequence ID" value="NZ_CP113836.1"/>
</dbReference>
<dbReference type="SMART" id="SM00829">
    <property type="entry name" value="PKS_ER"/>
    <property type="match status" value="1"/>
</dbReference>
<evidence type="ECO:0000313" key="3">
    <source>
        <dbReference type="Proteomes" id="UP001163203"/>
    </source>
</evidence>
<dbReference type="Gene3D" id="3.90.180.10">
    <property type="entry name" value="Medium-chain alcohol dehydrogenases, catalytic domain"/>
    <property type="match status" value="1"/>
</dbReference>
<gene>
    <name evidence="2" type="ORF">ORV05_00980</name>
</gene>
<dbReference type="Pfam" id="PF08240">
    <property type="entry name" value="ADH_N"/>
    <property type="match status" value="1"/>
</dbReference>
<dbReference type="CDD" id="cd08276">
    <property type="entry name" value="MDR7"/>
    <property type="match status" value="1"/>
</dbReference>
<evidence type="ECO:0000313" key="2">
    <source>
        <dbReference type="EMBL" id="WAL66427.1"/>
    </source>
</evidence>
<dbReference type="PANTHER" id="PTHR45033:SF2">
    <property type="entry name" value="ZINC-TYPE ALCOHOL DEHYDROGENASE-LIKE PROTEIN C1773.06C"/>
    <property type="match status" value="1"/>
</dbReference>
<name>A0ABY7B5A8_9PSEU</name>
<dbReference type="InterPro" id="IPR013149">
    <property type="entry name" value="ADH-like_C"/>
</dbReference>
<dbReference type="InterPro" id="IPR011032">
    <property type="entry name" value="GroES-like_sf"/>
</dbReference>
<dbReference type="InterPro" id="IPR020843">
    <property type="entry name" value="ER"/>
</dbReference>
<feature type="domain" description="Enoyl reductase (ER)" evidence="1">
    <location>
        <begin position="10"/>
        <end position="334"/>
    </location>
</feature>
<sequence length="338" mass="35939">MKSYHLVPCRGLAGLTVREREEPEPGRRQVVVRIRANAIGYRDLMVLAGDYPLPIRPGVVPGCEGAGEVVAVGADVTRVRPGDRVAATVFPRWLDGPFRRDDAAQLGTMLDGVLTEYAVLDEDGVVPIPEHLSFEEAAAFPLAAVTAWNALSGSGALRPGATVLTLGSGGVSLFALQFAKLAGARVIVTTSGAEKARRLRDLGADEVIDYRADPVWWPLVRDLTGDEGADCVVDATGPLEQSLRSVAVRGEVALVGYWLSGAEGARPVEPGLLFGSGAVVRPVATGSRAHFRELNRAVAAHRLRPVLDRVFPFTQVRDAFEYCEAGGGFGKVIISHAS</sequence>
<protein>
    <submittedName>
        <fullName evidence="2">NAD(P)-dependent alcohol dehydrogenase</fullName>
    </submittedName>
</protein>
<evidence type="ECO:0000259" key="1">
    <source>
        <dbReference type="SMART" id="SM00829"/>
    </source>
</evidence>
<dbReference type="InterPro" id="IPR052711">
    <property type="entry name" value="Zinc_ADH-like"/>
</dbReference>
<dbReference type="InterPro" id="IPR013154">
    <property type="entry name" value="ADH-like_N"/>
</dbReference>
<accession>A0ABY7B5A8</accession>
<dbReference type="SUPFAM" id="SSF50129">
    <property type="entry name" value="GroES-like"/>
    <property type="match status" value="1"/>
</dbReference>
<dbReference type="PANTHER" id="PTHR45033">
    <property type="match status" value="1"/>
</dbReference>
<proteinExistence type="predicted"/>
<keyword evidence="3" id="KW-1185">Reference proteome</keyword>
<dbReference type="EMBL" id="CP113836">
    <property type="protein sequence ID" value="WAL66427.1"/>
    <property type="molecule type" value="Genomic_DNA"/>
</dbReference>
<dbReference type="Gene3D" id="3.40.50.720">
    <property type="entry name" value="NAD(P)-binding Rossmann-like Domain"/>
    <property type="match status" value="1"/>
</dbReference>
<reference evidence="2" key="1">
    <citation type="submission" date="2022-11" db="EMBL/GenBank/DDBJ databases">
        <authorList>
            <person name="Mo P."/>
        </authorList>
    </citation>
    <scope>NUCLEOTIDE SEQUENCE</scope>
    <source>
        <strain evidence="2">HUAS 11-8</strain>
    </source>
</reference>
<dbReference type="Pfam" id="PF00107">
    <property type="entry name" value="ADH_zinc_N"/>
    <property type="match status" value="1"/>
</dbReference>
<dbReference type="Proteomes" id="UP001163203">
    <property type="component" value="Chromosome"/>
</dbReference>
<organism evidence="2 3">
    <name type="scientific">Amycolatopsis cynarae</name>
    <dbReference type="NCBI Taxonomy" id="2995223"/>
    <lineage>
        <taxon>Bacteria</taxon>
        <taxon>Bacillati</taxon>
        <taxon>Actinomycetota</taxon>
        <taxon>Actinomycetes</taxon>
        <taxon>Pseudonocardiales</taxon>
        <taxon>Pseudonocardiaceae</taxon>
        <taxon>Amycolatopsis</taxon>
    </lineage>
</organism>
<dbReference type="SUPFAM" id="SSF51735">
    <property type="entry name" value="NAD(P)-binding Rossmann-fold domains"/>
    <property type="match status" value="1"/>
</dbReference>
<dbReference type="InterPro" id="IPR036291">
    <property type="entry name" value="NAD(P)-bd_dom_sf"/>
</dbReference>